<name>A0A5A9Z6Z0_9RHOB</name>
<dbReference type="Gene3D" id="2.30.110.10">
    <property type="entry name" value="Electron Transport, Fmn-binding Protein, Chain A"/>
    <property type="match status" value="1"/>
</dbReference>
<dbReference type="PANTHER" id="PTHR35802">
    <property type="entry name" value="PROTEASE SYNTHASE AND SPORULATION PROTEIN PAI 2"/>
    <property type="match status" value="1"/>
</dbReference>
<dbReference type="Pfam" id="PF04299">
    <property type="entry name" value="FMN_bind_2"/>
    <property type="match status" value="1"/>
</dbReference>
<dbReference type="PIRSF" id="PIRSF010372">
    <property type="entry name" value="PaiB"/>
    <property type="match status" value="1"/>
</dbReference>
<dbReference type="AlphaFoldDB" id="A0A5A9Z6Z0"/>
<dbReference type="InterPro" id="IPR012349">
    <property type="entry name" value="Split_barrel_FMN-bd"/>
</dbReference>
<organism evidence="1 2">
    <name type="scientific">Aquicoccus porphyridii</name>
    <dbReference type="NCBI Taxonomy" id="1852029"/>
    <lineage>
        <taxon>Bacteria</taxon>
        <taxon>Pseudomonadati</taxon>
        <taxon>Pseudomonadota</taxon>
        <taxon>Alphaproteobacteria</taxon>
        <taxon>Rhodobacterales</taxon>
        <taxon>Paracoccaceae</taxon>
        <taxon>Aquicoccus</taxon>
    </lineage>
</organism>
<keyword evidence="2" id="KW-1185">Reference proteome</keyword>
<reference evidence="1 2" key="1">
    <citation type="submission" date="2019-07" db="EMBL/GenBank/DDBJ databases">
        <title>Aquicoccus porphyridii gen. nov., sp. nov., isolated from a small marine red alga, Porphyridium marinum.</title>
        <authorList>
            <person name="Liu L."/>
        </authorList>
    </citation>
    <scope>NUCLEOTIDE SEQUENCE [LARGE SCALE GENOMIC DNA]</scope>
    <source>
        <strain evidence="1 2">L1 8-17</strain>
    </source>
</reference>
<dbReference type="RefSeq" id="WP_111364553.1">
    <property type="nucleotide sequence ID" value="NZ_VINQ01000011.1"/>
</dbReference>
<accession>A0A5A9Z6Z0</accession>
<dbReference type="EMBL" id="VINQ01000011">
    <property type="protein sequence ID" value="KAA0912924.1"/>
    <property type="molecule type" value="Genomic_DNA"/>
</dbReference>
<evidence type="ECO:0000313" key="1">
    <source>
        <dbReference type="EMBL" id="KAA0912924.1"/>
    </source>
</evidence>
<dbReference type="InterPro" id="IPR007396">
    <property type="entry name" value="TR_PAI2-type"/>
</dbReference>
<dbReference type="PANTHER" id="PTHR35802:SF1">
    <property type="entry name" value="PROTEASE SYNTHASE AND SPORULATION PROTEIN PAI 2"/>
    <property type="match status" value="1"/>
</dbReference>
<proteinExistence type="predicted"/>
<protein>
    <submittedName>
        <fullName evidence="1">FMN-binding negative transcriptional regulator</fullName>
    </submittedName>
</protein>
<gene>
    <name evidence="1" type="ORF">FLO80_13930</name>
</gene>
<comment type="caution">
    <text evidence="1">The sequence shown here is derived from an EMBL/GenBank/DDBJ whole genome shotgun (WGS) entry which is preliminary data.</text>
</comment>
<sequence>MHPNPAFRPENNDESLAFAREAGFGLLAVANGDGAPMLSHVPFLVTGDGAAAELHLMRSNPIARACTAPLAARIAVQGPHSYVSPDWYGIDEQVPTWNYLAIHLIGRIEPLPDPDLPGILDRLSAHFESRLAPKPEWTMDKMSRDAAARMMRQIRPFRFVIERLDSTWKLGQNKPEAARLAAAEMLASHGQGQEVAVLAAMMRRPPV</sequence>
<evidence type="ECO:0000313" key="2">
    <source>
        <dbReference type="Proteomes" id="UP000325291"/>
    </source>
</evidence>
<dbReference type="Proteomes" id="UP000325291">
    <property type="component" value="Unassembled WGS sequence"/>
</dbReference>
<dbReference type="SUPFAM" id="SSF50475">
    <property type="entry name" value="FMN-binding split barrel"/>
    <property type="match status" value="1"/>
</dbReference>